<dbReference type="PANTHER" id="PTHR43628">
    <property type="entry name" value="ACTIVATOR OF C KINASE PROTEIN 1-RELATED"/>
    <property type="match status" value="1"/>
</dbReference>
<feature type="signal peptide" evidence="1">
    <location>
        <begin position="1"/>
        <end position="20"/>
    </location>
</feature>
<reference evidence="2 3" key="1">
    <citation type="submission" date="2014-10" db="EMBL/GenBank/DDBJ databases">
        <title>Whole genome sequence of Francisella endociliophora strain FSC1006, isolated from a laboratory culture of the marine ciliate Euplotes raikovi.</title>
        <authorList>
            <person name="Granberg M."/>
            <person name="Backman S."/>
            <person name="Lundmark E."/>
            <person name="Nilsson E."/>
            <person name="Karlsson E."/>
            <person name="Thelaus J."/>
            <person name="Ohrman C."/>
            <person name="Larkeryd A."/>
            <person name="Stenberg P."/>
        </authorList>
    </citation>
    <scope>NUCLEOTIDE SEQUENCE [LARGE SCALE GENOMIC DNA]</scope>
    <source>
        <strain evidence="2 3">FSC1006</strain>
    </source>
</reference>
<sequence length="356" mass="40097">MTARFLVAFLLALFFNSAYATLEECYHKGLDKDYEKVLELCKPYLKTDARATGLLAEAHIQLDQGDKVALEDAQWAVDFYEKNGAPTDPEGLKAYSYLVYLIGELYFFGSDDVKVDQQKGLDYIIKSANLGYSVAQNQLGNFYVRSGKVPGANFAKAFKWYKLAIANGSLDARNAFLVRNEQSFIAKYPYCISQGKTLIGDAYFNGQAGLPKDIDMAIEWYNKAYSIDDHIAPVEVSLARAYIAKGDKKTAYKYTREAITQPYAPAFVVMSELTDNDVAKYAYLSEAIALFKNPELSYWSQFNEYCQLDISDKGLKDAQEKLSKIKLTKEEVEIANSEEDSLRSHWQSIQAAQDMA</sequence>
<evidence type="ECO:0000313" key="2">
    <source>
        <dbReference type="EMBL" id="AIT09853.1"/>
    </source>
</evidence>
<dbReference type="InterPro" id="IPR052945">
    <property type="entry name" value="Mitotic_Regulator"/>
</dbReference>
<dbReference type="Gene3D" id="1.25.40.10">
    <property type="entry name" value="Tetratricopeptide repeat domain"/>
    <property type="match status" value="2"/>
</dbReference>
<proteinExistence type="predicted"/>
<dbReference type="InterPro" id="IPR006597">
    <property type="entry name" value="Sel1-like"/>
</dbReference>
<dbReference type="OrthoDB" id="9792653at2"/>
<gene>
    <name evidence="2" type="ORF">LO80_07625</name>
</gene>
<dbReference type="EMBL" id="CP009574">
    <property type="protein sequence ID" value="AIT09853.1"/>
    <property type="molecule type" value="Genomic_DNA"/>
</dbReference>
<dbReference type="eggNOG" id="COG0790">
    <property type="taxonomic scope" value="Bacteria"/>
</dbReference>
<evidence type="ECO:0000256" key="1">
    <source>
        <dbReference type="SAM" id="SignalP"/>
    </source>
</evidence>
<feature type="chain" id="PRO_5001930250" description="Sel1 repeat family protein" evidence="1">
    <location>
        <begin position="21"/>
        <end position="356"/>
    </location>
</feature>
<keyword evidence="3" id="KW-1185">Reference proteome</keyword>
<organism evidence="2 3">
    <name type="scientific">Candidatus Francisella endociliophora</name>
    <dbReference type="NCBI Taxonomy" id="653937"/>
    <lineage>
        <taxon>Bacteria</taxon>
        <taxon>Pseudomonadati</taxon>
        <taxon>Pseudomonadota</taxon>
        <taxon>Gammaproteobacteria</taxon>
        <taxon>Thiotrichales</taxon>
        <taxon>Francisellaceae</taxon>
        <taxon>Francisella</taxon>
    </lineage>
</organism>
<dbReference type="Pfam" id="PF08238">
    <property type="entry name" value="Sel1"/>
    <property type="match status" value="3"/>
</dbReference>
<dbReference type="STRING" id="1547445.LO80_07625"/>
<accession>A0A097EQK9</accession>
<evidence type="ECO:0008006" key="4">
    <source>
        <dbReference type="Google" id="ProtNLM"/>
    </source>
</evidence>
<dbReference type="Proteomes" id="UP000029672">
    <property type="component" value="Chromosome"/>
</dbReference>
<evidence type="ECO:0000313" key="3">
    <source>
        <dbReference type="Proteomes" id="UP000029672"/>
    </source>
</evidence>
<dbReference type="KEGG" id="frf:LO80_07625"/>
<keyword evidence="1" id="KW-0732">Signal</keyword>
<dbReference type="RefSeq" id="WP_040010144.1">
    <property type="nucleotide sequence ID" value="NZ_CP009574.1"/>
</dbReference>
<name>A0A097EQK9_9GAMM</name>
<dbReference type="SUPFAM" id="SSF81901">
    <property type="entry name" value="HCP-like"/>
    <property type="match status" value="1"/>
</dbReference>
<dbReference type="HOGENOM" id="CLU_777913_0_0_6"/>
<dbReference type="SMART" id="SM00671">
    <property type="entry name" value="SEL1"/>
    <property type="match status" value="3"/>
</dbReference>
<dbReference type="PANTHER" id="PTHR43628:SF1">
    <property type="entry name" value="CHITIN SYNTHASE REGULATORY FACTOR 2-RELATED"/>
    <property type="match status" value="1"/>
</dbReference>
<dbReference type="AlphaFoldDB" id="A0A097EQK9"/>
<protein>
    <recommendedName>
        <fullName evidence="4">Sel1 repeat family protein</fullName>
    </recommendedName>
</protein>
<dbReference type="InterPro" id="IPR011990">
    <property type="entry name" value="TPR-like_helical_dom_sf"/>
</dbReference>